<evidence type="ECO:0000259" key="7">
    <source>
        <dbReference type="PROSITE" id="PS50105"/>
    </source>
</evidence>
<evidence type="ECO:0008006" key="11">
    <source>
        <dbReference type="Google" id="ProtNLM"/>
    </source>
</evidence>
<dbReference type="InterPro" id="IPR013761">
    <property type="entry name" value="SAM/pointed_sf"/>
</dbReference>
<reference evidence="9" key="3">
    <citation type="submission" date="2015-02" db="UniProtKB">
        <authorList>
            <consortium name="EnsemblProtists"/>
        </authorList>
    </citation>
    <scope>IDENTIFICATION</scope>
    <source>
        <strain evidence="9">DAOM BR144</strain>
    </source>
</reference>
<evidence type="ECO:0000256" key="5">
    <source>
        <dbReference type="PROSITE-ProRule" id="PRU00649"/>
    </source>
</evidence>
<evidence type="ECO:0000313" key="9">
    <source>
        <dbReference type="EnsemblProtists" id="PYU1_T010374"/>
    </source>
</evidence>
<dbReference type="STRING" id="431595.K3WZH5"/>
<dbReference type="OMA" id="INMEATF"/>
<dbReference type="SUPFAM" id="SSF47676">
    <property type="entry name" value="Conserved domain common to transcription factors TFIIS, elongin A, CRSP70"/>
    <property type="match status" value="1"/>
</dbReference>
<name>K3WZH5_GLOUD</name>
<feature type="domain" description="TFIIS N-terminal" evidence="8">
    <location>
        <begin position="12"/>
        <end position="88"/>
    </location>
</feature>
<evidence type="ECO:0000256" key="1">
    <source>
        <dbReference type="ARBA" id="ARBA00004123"/>
    </source>
</evidence>
<feature type="region of interest" description="Disordered" evidence="6">
    <location>
        <begin position="245"/>
        <end position="341"/>
    </location>
</feature>
<dbReference type="Gene3D" id="1.10.150.50">
    <property type="entry name" value="Transcription Factor, Ets-1"/>
    <property type="match status" value="1"/>
</dbReference>
<evidence type="ECO:0000256" key="2">
    <source>
        <dbReference type="ARBA" id="ARBA00006461"/>
    </source>
</evidence>
<keyword evidence="4 5" id="KW-0539">Nucleus</keyword>
<evidence type="ECO:0000256" key="6">
    <source>
        <dbReference type="SAM" id="MobiDB-lite"/>
    </source>
</evidence>
<feature type="compositionally biased region" description="Basic and acidic residues" evidence="6">
    <location>
        <begin position="493"/>
        <end position="516"/>
    </location>
</feature>
<dbReference type="Gene3D" id="1.20.930.10">
    <property type="entry name" value="Conserved domain common to transcription factors TFIIS, elongin A, CRSP70"/>
    <property type="match status" value="1"/>
</dbReference>
<dbReference type="EMBL" id="GL376602">
    <property type="status" value="NOT_ANNOTATED_CDS"/>
    <property type="molecule type" value="Genomic_DNA"/>
</dbReference>
<feature type="compositionally biased region" description="Basic and acidic residues" evidence="6">
    <location>
        <begin position="428"/>
        <end position="442"/>
    </location>
</feature>
<proteinExistence type="inferred from homology"/>
<dbReference type="Pfam" id="PF08243">
    <property type="entry name" value="SPT2"/>
    <property type="match status" value="1"/>
</dbReference>
<dbReference type="InterPro" id="IPR003617">
    <property type="entry name" value="TFIIS/CRSP70_N_sub"/>
</dbReference>
<dbReference type="InterPro" id="IPR035441">
    <property type="entry name" value="TFIIS/LEDGF_dom_sf"/>
</dbReference>
<evidence type="ECO:0000256" key="3">
    <source>
        <dbReference type="ARBA" id="ARBA00023054"/>
    </source>
</evidence>
<comment type="subcellular location">
    <subcellularLocation>
        <location evidence="1 5">Nucleus</location>
    </subcellularLocation>
</comment>
<reference evidence="10" key="1">
    <citation type="journal article" date="2010" name="Genome Biol.">
        <title>Genome sequence of the necrotrophic plant pathogen Pythium ultimum reveals original pathogenicity mechanisms and effector repertoire.</title>
        <authorList>
            <person name="Levesque C.A."/>
            <person name="Brouwer H."/>
            <person name="Cano L."/>
            <person name="Hamilton J.P."/>
            <person name="Holt C."/>
            <person name="Huitema E."/>
            <person name="Raffaele S."/>
            <person name="Robideau G.P."/>
            <person name="Thines M."/>
            <person name="Win J."/>
            <person name="Zerillo M.M."/>
            <person name="Beakes G.W."/>
            <person name="Boore J.L."/>
            <person name="Busam D."/>
            <person name="Dumas B."/>
            <person name="Ferriera S."/>
            <person name="Fuerstenberg S.I."/>
            <person name="Gachon C.M."/>
            <person name="Gaulin E."/>
            <person name="Govers F."/>
            <person name="Grenville-Briggs L."/>
            <person name="Horner N."/>
            <person name="Hostetler J."/>
            <person name="Jiang R.H."/>
            <person name="Johnson J."/>
            <person name="Krajaejun T."/>
            <person name="Lin H."/>
            <person name="Meijer H.J."/>
            <person name="Moore B."/>
            <person name="Morris P."/>
            <person name="Phuntmart V."/>
            <person name="Puiu D."/>
            <person name="Shetty J."/>
            <person name="Stajich J.E."/>
            <person name="Tripathy S."/>
            <person name="Wawra S."/>
            <person name="van West P."/>
            <person name="Whitty B.R."/>
            <person name="Coutinho P.M."/>
            <person name="Henrissat B."/>
            <person name="Martin F."/>
            <person name="Thomas P.D."/>
            <person name="Tyler B.M."/>
            <person name="De Vries R.P."/>
            <person name="Kamoun S."/>
            <person name="Yandell M."/>
            <person name="Tisserat N."/>
            <person name="Buell C.R."/>
        </authorList>
    </citation>
    <scope>NUCLEOTIDE SEQUENCE</scope>
    <source>
        <strain evidence="10">DAOM:BR144</strain>
    </source>
</reference>
<dbReference type="Pfam" id="PF08711">
    <property type="entry name" value="Med26"/>
    <property type="match status" value="1"/>
</dbReference>
<comment type="similarity">
    <text evidence="2">Belongs to the SPT2 family.</text>
</comment>
<dbReference type="EnsemblProtists" id="PYU1_T010374">
    <property type="protein sequence ID" value="PYU1_T010374"/>
    <property type="gene ID" value="PYU1_G010353"/>
</dbReference>
<feature type="region of interest" description="Disordered" evidence="6">
    <location>
        <begin position="492"/>
        <end position="524"/>
    </location>
</feature>
<feature type="compositionally biased region" description="Low complexity" evidence="6">
    <location>
        <begin position="317"/>
        <end position="329"/>
    </location>
</feature>
<dbReference type="InterPro" id="IPR001660">
    <property type="entry name" value="SAM"/>
</dbReference>
<dbReference type="SUPFAM" id="SSF47769">
    <property type="entry name" value="SAM/Pointed domain"/>
    <property type="match status" value="1"/>
</dbReference>
<dbReference type="InterPro" id="IPR017923">
    <property type="entry name" value="TFIIS_N"/>
</dbReference>
<evidence type="ECO:0000259" key="8">
    <source>
        <dbReference type="PROSITE" id="PS51319"/>
    </source>
</evidence>
<dbReference type="Pfam" id="PF00536">
    <property type="entry name" value="SAM_1"/>
    <property type="match status" value="1"/>
</dbReference>
<feature type="compositionally biased region" description="Basic and acidic residues" evidence="6">
    <location>
        <begin position="292"/>
        <end position="303"/>
    </location>
</feature>
<feature type="compositionally biased region" description="Polar residues" evidence="6">
    <location>
        <begin position="100"/>
        <end position="110"/>
    </location>
</feature>
<keyword evidence="3" id="KW-0175">Coiled coil</keyword>
<organism evidence="9 10">
    <name type="scientific">Globisporangium ultimum (strain ATCC 200006 / CBS 805.95 / DAOM BR144)</name>
    <name type="common">Pythium ultimum</name>
    <dbReference type="NCBI Taxonomy" id="431595"/>
    <lineage>
        <taxon>Eukaryota</taxon>
        <taxon>Sar</taxon>
        <taxon>Stramenopiles</taxon>
        <taxon>Oomycota</taxon>
        <taxon>Peronosporomycetes</taxon>
        <taxon>Pythiales</taxon>
        <taxon>Pythiaceae</taxon>
        <taxon>Globisporangium</taxon>
    </lineage>
</organism>
<dbReference type="PROSITE" id="PS51319">
    <property type="entry name" value="TFIIS_N"/>
    <property type="match status" value="1"/>
</dbReference>
<dbReference type="SMART" id="SM00784">
    <property type="entry name" value="SPT2"/>
    <property type="match status" value="1"/>
</dbReference>
<protein>
    <recommendedName>
        <fullName evidence="11">TFIIS N-terminal domain-containing protein</fullName>
    </recommendedName>
</protein>
<dbReference type="VEuPathDB" id="FungiDB:PYU1_G010353"/>
<dbReference type="GO" id="GO:0005634">
    <property type="term" value="C:nucleus"/>
    <property type="evidence" value="ECO:0007669"/>
    <property type="project" value="UniProtKB-SubCell"/>
</dbReference>
<dbReference type="InParanoid" id="K3WZH5"/>
<feature type="compositionally biased region" description="Polar residues" evidence="6">
    <location>
        <begin position="156"/>
        <end position="174"/>
    </location>
</feature>
<feature type="domain" description="SAM" evidence="7">
    <location>
        <begin position="347"/>
        <end position="389"/>
    </location>
</feature>
<sequence>MASPEQVSAMAQQIKSVVQRDGWASDASVAPGMQQLLGKLTTLKVDVELLKQTGIGAMVRKLTKHDDEIVRGYSTSLMNKWMSQVGVPPSAKDKPAASGRQATPSSSANGESARFEEARKRLQQGYASEKAKRDSRTVQVLTRPVAKGRKGMTISAAPSRSSVAQSRLMQQRRTVTPPRAANVVRAASAPAERSSAPMPRRVMPASQARRASPTNGVLSLEEQHRRRQEKLRAIREKNLQEVGGLNEVYQSSARRPSPSASSSQVQRSAPNSARGSSSFAAAGRRAAPEPPVSDRKAFLDKMFPRVCGTSNVPPPSKGGAKKSPTQKGAGAAGGAAGAKKKNVAYNEGQREVIAWLRGLEVDMSEYAPSFFDNGFDSIKLLGNIEKEDLPGLIPKKGHHRLIQQALDDLKRKHRTAASSRSHGSSSGSRRDRSGYSKRRDNPYSDEDSDDSFVVSDGDEYAPGAISAMFRKGRKRSYSLDSVDSYNMEASFDEIQHEEERSSRYGAYEDHREEMRNKGLLKKKK</sequence>
<feature type="compositionally biased region" description="Low complexity" evidence="6">
    <location>
        <begin position="250"/>
        <end position="285"/>
    </location>
</feature>
<dbReference type="InterPro" id="IPR013256">
    <property type="entry name" value="Chromatin_SPT2"/>
</dbReference>
<feature type="compositionally biased region" description="Low complexity" evidence="6">
    <location>
        <begin position="418"/>
        <end position="427"/>
    </location>
</feature>
<dbReference type="AlphaFoldDB" id="K3WZH5"/>
<dbReference type="SMART" id="SM00509">
    <property type="entry name" value="TFS2N"/>
    <property type="match status" value="1"/>
</dbReference>
<feature type="region of interest" description="Disordered" evidence="6">
    <location>
        <begin position="85"/>
        <end position="228"/>
    </location>
</feature>
<dbReference type="Proteomes" id="UP000019132">
    <property type="component" value="Unassembled WGS sequence"/>
</dbReference>
<dbReference type="SMART" id="SM00454">
    <property type="entry name" value="SAM"/>
    <property type="match status" value="1"/>
</dbReference>
<evidence type="ECO:0000256" key="4">
    <source>
        <dbReference type="ARBA" id="ARBA00023242"/>
    </source>
</evidence>
<feature type="compositionally biased region" description="Low complexity" evidence="6">
    <location>
        <begin position="177"/>
        <end position="201"/>
    </location>
</feature>
<evidence type="ECO:0000313" key="10">
    <source>
        <dbReference type="Proteomes" id="UP000019132"/>
    </source>
</evidence>
<keyword evidence="10" id="KW-1185">Reference proteome</keyword>
<dbReference type="HOGENOM" id="CLU_520236_0_0_1"/>
<reference evidence="10" key="2">
    <citation type="submission" date="2010-04" db="EMBL/GenBank/DDBJ databases">
        <authorList>
            <person name="Buell R."/>
            <person name="Hamilton J."/>
            <person name="Hostetler J."/>
        </authorList>
    </citation>
    <scope>NUCLEOTIDE SEQUENCE [LARGE SCALE GENOMIC DNA]</scope>
    <source>
        <strain evidence="10">DAOM:BR144</strain>
    </source>
</reference>
<feature type="region of interest" description="Disordered" evidence="6">
    <location>
        <begin position="409"/>
        <end position="458"/>
    </location>
</feature>
<dbReference type="PROSITE" id="PS50105">
    <property type="entry name" value="SAM_DOMAIN"/>
    <property type="match status" value="1"/>
</dbReference>
<dbReference type="eggNOG" id="ENOG502R71N">
    <property type="taxonomic scope" value="Eukaryota"/>
</dbReference>
<accession>K3WZH5</accession>